<keyword evidence="5 9" id="KW-0812">Transmembrane</keyword>
<sequence>MWVRFQKLPLAISIPTLLIVMMTIPSVHGFISGDSHEGRSFFYAVLMGLFGLSFLGFSLQGTVFPMHRHARLWSLISFFLGFPILLAIPLYEVSGAGGFIDAYLDIVSTVTTTGLPVFAPGSLSETLVIWRVSLGWASGFLIWVFAWSIFAPLNLGGFEHLGARGEAMTRSQSARQTAGRLPAEKFWREAHRLGPVYLWITLVAALALLIVSGDPTYAILRAMATIATFGIEIPGHAGVGGVSGEVILAFVMLFALSRSTFSTVFARARKWRMTEDPELRVAAGLVLVAALVLIGQGARYVEGLGAGLELIWGAFFTSLSFLTTTGLASEFLPSGLVTLDPVEIILVALAMIGGGVATTAGGIKLLRVFILAGHSQAEVNRLTAPSQVISGQIESRSHDHHSAMLACVFLVLFILVLGVTTLALTLTGSPVKEALYLTLATVTNTGPLLPTGDGTQTLVMALPTQAKMILAAAMVLGRLEVLALLALLNPDIYR</sequence>
<dbReference type="PANTHER" id="PTHR32024:SF2">
    <property type="entry name" value="TRK SYSTEM POTASSIUM UPTAKE PROTEIN TRKG-RELATED"/>
    <property type="match status" value="1"/>
</dbReference>
<evidence type="ECO:0000256" key="4">
    <source>
        <dbReference type="ARBA" id="ARBA00022475"/>
    </source>
</evidence>
<evidence type="ECO:0000256" key="2">
    <source>
        <dbReference type="ARBA" id="ARBA00009137"/>
    </source>
</evidence>
<evidence type="ECO:0000256" key="9">
    <source>
        <dbReference type="SAM" id="Phobius"/>
    </source>
</evidence>
<feature type="transmembrane region" description="Helical" evidence="9">
    <location>
        <begin position="72"/>
        <end position="91"/>
    </location>
</feature>
<feature type="transmembrane region" description="Helical" evidence="9">
    <location>
        <begin position="468"/>
        <end position="488"/>
    </location>
</feature>
<reference evidence="10 11" key="1">
    <citation type="journal article" date="2014" name="ISME J.">
        <title>Adaptation of an abundant Roseobacter RCA organism to pelagic systems revealed by genomic and transcriptomic analyses.</title>
        <authorList>
            <person name="Voget S."/>
            <person name="Wemheuer B."/>
            <person name="Brinkhoff T."/>
            <person name="Vollmers J."/>
            <person name="Dietrich S."/>
            <person name="Giebel H.A."/>
            <person name="Beardsley C."/>
            <person name="Sardemann C."/>
            <person name="Bakenhus I."/>
            <person name="Billerbeck S."/>
            <person name="Daniel R."/>
            <person name="Simon M."/>
        </authorList>
    </citation>
    <scope>NUCLEOTIDE SEQUENCE [LARGE SCALE GENOMIC DNA]</scope>
    <source>
        <strain evidence="10 11">RCA23</strain>
    </source>
</reference>
<evidence type="ECO:0000256" key="1">
    <source>
        <dbReference type="ARBA" id="ARBA00004651"/>
    </source>
</evidence>
<keyword evidence="6 9" id="KW-1133">Transmembrane helix</keyword>
<accession>A0AAN0VIG4</accession>
<dbReference type="InterPro" id="IPR003445">
    <property type="entry name" value="Cat_transpt"/>
</dbReference>
<evidence type="ECO:0000256" key="5">
    <source>
        <dbReference type="ARBA" id="ARBA00022692"/>
    </source>
</evidence>
<evidence type="ECO:0000256" key="6">
    <source>
        <dbReference type="ARBA" id="ARBA00022989"/>
    </source>
</evidence>
<keyword evidence="11" id="KW-1185">Reference proteome</keyword>
<dbReference type="GO" id="GO:0008324">
    <property type="term" value="F:monoatomic cation transmembrane transporter activity"/>
    <property type="evidence" value="ECO:0007669"/>
    <property type="project" value="InterPro"/>
</dbReference>
<evidence type="ECO:0000256" key="8">
    <source>
        <dbReference type="ARBA" id="ARBA00023136"/>
    </source>
</evidence>
<keyword evidence="8 9" id="KW-0472">Membrane</keyword>
<protein>
    <submittedName>
        <fullName evidence="10">Trk system potassium uptake protein trkH</fullName>
    </submittedName>
</protein>
<keyword evidence="4" id="KW-1003">Cell membrane</keyword>
<keyword evidence="7" id="KW-0406">Ion transport</keyword>
<dbReference type="Proteomes" id="UP000028680">
    <property type="component" value="Chromosome"/>
</dbReference>
<keyword evidence="3" id="KW-0813">Transport</keyword>
<evidence type="ECO:0000313" key="11">
    <source>
        <dbReference type="Proteomes" id="UP000028680"/>
    </source>
</evidence>
<feature type="transmembrane region" description="Helical" evidence="9">
    <location>
        <begin position="279"/>
        <end position="298"/>
    </location>
</feature>
<dbReference type="GO" id="GO:0005886">
    <property type="term" value="C:plasma membrane"/>
    <property type="evidence" value="ECO:0007669"/>
    <property type="project" value="UniProtKB-SubCell"/>
</dbReference>
<dbReference type="GO" id="GO:0030001">
    <property type="term" value="P:metal ion transport"/>
    <property type="evidence" value="ECO:0007669"/>
    <property type="project" value="UniProtKB-ARBA"/>
</dbReference>
<feature type="transmembrane region" description="Helical" evidence="9">
    <location>
        <begin position="39"/>
        <end position="60"/>
    </location>
</feature>
<dbReference type="EMBL" id="CP003984">
    <property type="protein sequence ID" value="AII87116.1"/>
    <property type="molecule type" value="Genomic_DNA"/>
</dbReference>
<dbReference type="PANTHER" id="PTHR32024">
    <property type="entry name" value="TRK SYSTEM POTASSIUM UPTAKE PROTEIN TRKG-RELATED"/>
    <property type="match status" value="1"/>
</dbReference>
<comment type="similarity">
    <text evidence="2">Belongs to the TrkH potassium transport family.</text>
</comment>
<dbReference type="KEGG" id="ptp:RCA23_c15790"/>
<gene>
    <name evidence="10" type="ORF">RCA23_c15790</name>
</gene>
<feature type="transmembrane region" description="Helical" evidence="9">
    <location>
        <begin position="310"/>
        <end position="332"/>
    </location>
</feature>
<feature type="transmembrane region" description="Helical" evidence="9">
    <location>
        <begin position="196"/>
        <end position="213"/>
    </location>
</feature>
<proteinExistence type="inferred from homology"/>
<dbReference type="Pfam" id="PF02386">
    <property type="entry name" value="TrkH"/>
    <property type="match status" value="1"/>
</dbReference>
<organism evidence="10 11">
    <name type="scientific">Planktomarina temperata RCA23</name>
    <dbReference type="NCBI Taxonomy" id="666509"/>
    <lineage>
        <taxon>Bacteria</taxon>
        <taxon>Pseudomonadati</taxon>
        <taxon>Pseudomonadota</taxon>
        <taxon>Alphaproteobacteria</taxon>
        <taxon>Rhodobacterales</taxon>
        <taxon>Paracoccaceae</taxon>
        <taxon>Planktomarina</taxon>
    </lineage>
</organism>
<feature type="transmembrane region" description="Helical" evidence="9">
    <location>
        <begin position="344"/>
        <end position="366"/>
    </location>
</feature>
<feature type="transmembrane region" description="Helical" evidence="9">
    <location>
        <begin position="128"/>
        <end position="150"/>
    </location>
</feature>
<feature type="transmembrane region" description="Helical" evidence="9">
    <location>
        <begin position="403"/>
        <end position="426"/>
    </location>
</feature>
<evidence type="ECO:0000313" key="10">
    <source>
        <dbReference type="EMBL" id="AII87116.1"/>
    </source>
</evidence>
<comment type="subcellular location">
    <subcellularLocation>
        <location evidence="1">Cell membrane</location>
        <topology evidence="1">Multi-pass membrane protein</topology>
    </subcellularLocation>
</comment>
<name>A0AAN0VIG4_9RHOB</name>
<evidence type="ECO:0000256" key="3">
    <source>
        <dbReference type="ARBA" id="ARBA00022448"/>
    </source>
</evidence>
<dbReference type="AlphaFoldDB" id="A0AAN0VIG4"/>
<evidence type="ECO:0000256" key="7">
    <source>
        <dbReference type="ARBA" id="ARBA00023065"/>
    </source>
</evidence>